<sequence length="102" mass="12221">MYHENIIIYYRSFRIFLSSLFHRLISTLINFDVQNKTSPLCPCNQLLSFCFASYSTAWQLIYFLFKFNIMSYSHSFDFSRNIRTEEMSLERRGSRSVGDLMN</sequence>
<name>A0A8D9E9T8_9HEMI</name>
<accession>A0A8D9E9T8</accession>
<protein>
    <submittedName>
        <fullName evidence="1">Uncharacterized protein</fullName>
    </submittedName>
</protein>
<dbReference type="AlphaFoldDB" id="A0A8D9E9T8"/>
<reference evidence="1" key="1">
    <citation type="submission" date="2021-05" db="EMBL/GenBank/DDBJ databases">
        <authorList>
            <person name="Alioto T."/>
            <person name="Alioto T."/>
            <person name="Gomez Garrido J."/>
        </authorList>
    </citation>
    <scope>NUCLEOTIDE SEQUENCE</scope>
</reference>
<dbReference type="EMBL" id="HBUF01456430">
    <property type="protein sequence ID" value="CAG6743925.1"/>
    <property type="molecule type" value="Transcribed_RNA"/>
</dbReference>
<evidence type="ECO:0000313" key="1">
    <source>
        <dbReference type="EMBL" id="CAG6743925.1"/>
    </source>
</evidence>
<organism evidence="1">
    <name type="scientific">Cacopsylla melanoneura</name>
    <dbReference type="NCBI Taxonomy" id="428564"/>
    <lineage>
        <taxon>Eukaryota</taxon>
        <taxon>Metazoa</taxon>
        <taxon>Ecdysozoa</taxon>
        <taxon>Arthropoda</taxon>
        <taxon>Hexapoda</taxon>
        <taxon>Insecta</taxon>
        <taxon>Pterygota</taxon>
        <taxon>Neoptera</taxon>
        <taxon>Paraneoptera</taxon>
        <taxon>Hemiptera</taxon>
        <taxon>Sternorrhyncha</taxon>
        <taxon>Psylloidea</taxon>
        <taxon>Psyllidae</taxon>
        <taxon>Psyllinae</taxon>
        <taxon>Cacopsylla</taxon>
    </lineage>
</organism>
<proteinExistence type="predicted"/>